<keyword evidence="2" id="KW-1185">Reference proteome</keyword>
<proteinExistence type="predicted"/>
<sequence>MLYHTKTPHDYVGDFQKAFAHAIATAINNDTNEILIKVHEQRNFDGILSDAIGRIARLLQNIGGIVKLNEVRVYSETERTESLFRSGIIVAAHVKEKCLSYILEDKRATDIIYVPLTQEEYEYYVSTYDSIEI</sequence>
<dbReference type="KEGG" id="vzi:G5S32_17950"/>
<dbReference type="RefSeq" id="WP_165313530.1">
    <property type="nucleotide sequence ID" value="NZ_CP049332.1"/>
</dbReference>
<accession>A0A6G7CP58</accession>
<name>A0A6G7CP58_9VIBR</name>
<gene>
    <name evidence="1" type="ORF">G5S32_17950</name>
</gene>
<protein>
    <submittedName>
        <fullName evidence="1">Uncharacterized protein</fullName>
    </submittedName>
</protein>
<evidence type="ECO:0000313" key="2">
    <source>
        <dbReference type="Proteomes" id="UP000503003"/>
    </source>
</evidence>
<dbReference type="AlphaFoldDB" id="A0A6G7CP58"/>
<dbReference type="Proteomes" id="UP000503003">
    <property type="component" value="Chromosome 2"/>
</dbReference>
<reference evidence="1 2" key="1">
    <citation type="submission" date="2020-02" db="EMBL/GenBank/DDBJ databases">
        <title>A complete genome of a marine bacterium Vibrio sp. ZWAL4003 isolated from the mangrove sediment with the ability to degrade polysaccharides.</title>
        <authorList>
            <person name="Wu J."/>
            <person name="Qu W."/>
            <person name="Zeng R."/>
        </authorList>
    </citation>
    <scope>NUCLEOTIDE SEQUENCE [LARGE SCALE GENOMIC DNA]</scope>
    <source>
        <strain evidence="1 2">ZWAL4003</strain>
    </source>
</reference>
<dbReference type="EMBL" id="CP049332">
    <property type="protein sequence ID" value="QIH43864.1"/>
    <property type="molecule type" value="Genomic_DNA"/>
</dbReference>
<evidence type="ECO:0000313" key="1">
    <source>
        <dbReference type="EMBL" id="QIH43864.1"/>
    </source>
</evidence>
<organism evidence="1 2">
    <name type="scientific">Vibrio ziniensis</name>
    <dbReference type="NCBI Taxonomy" id="2711221"/>
    <lineage>
        <taxon>Bacteria</taxon>
        <taxon>Pseudomonadati</taxon>
        <taxon>Pseudomonadota</taxon>
        <taxon>Gammaproteobacteria</taxon>
        <taxon>Vibrionales</taxon>
        <taxon>Vibrionaceae</taxon>
        <taxon>Vibrio</taxon>
    </lineage>
</organism>